<dbReference type="InterPro" id="IPR018376">
    <property type="entry name" value="Enoyl-CoA_hyd/isom_CS"/>
</dbReference>
<dbReference type="KEGG" id="rsp:RSP_3535"/>
<evidence type="ECO:0000256" key="10">
    <source>
        <dbReference type="ARBA" id="ARBA00023235"/>
    </source>
</evidence>
<dbReference type="eggNOG" id="COG1024">
    <property type="taxonomic scope" value="Bacteria"/>
</dbReference>
<keyword evidence="9" id="KW-0576">Peroxisome</keyword>
<evidence type="ECO:0000259" key="16">
    <source>
        <dbReference type="Pfam" id="PF02737"/>
    </source>
</evidence>
<keyword evidence="4" id="KW-0276">Fatty acid metabolism</keyword>
<dbReference type="InterPro" id="IPR001753">
    <property type="entry name" value="Enoyl-CoA_hydra/iso"/>
</dbReference>
<evidence type="ECO:0000256" key="13">
    <source>
        <dbReference type="ARBA" id="ARBA00049556"/>
    </source>
</evidence>
<keyword evidence="11 17" id="KW-0456">Lyase</keyword>
<dbReference type="GO" id="GO:0003857">
    <property type="term" value="F:(3S)-3-hydroxyacyl-CoA dehydrogenase (NAD+) activity"/>
    <property type="evidence" value="ECO:0007669"/>
    <property type="project" value="UniProtKB-EC"/>
</dbReference>
<sequence length="655" mass="68238">MTNDLIRRSDSDGIALLTLANPPVNALSLAVRQRLAALTAELEADESVRAVVLAAEGRVFVGGADIAEFDRPPEAPHLPDVIAAIEASRKPWIAALNGAALGGGAELALGCHYRIFADTARLGLPETSLGLIPGAGGTQRLPRRIGLAPAIEVITAGRTLSAAEAREAGLADRIAAGELIPEALAFARTLDGALPLPASAAPLADPGPAFWDEARARIARAARGNPAPAAALEAIRAGVAEGFAAGLRAERETFLRLRASDEAAALRHLFFAERAALRPAALRGIEPVPLTRAGVIGGGTMGSGIAAALAAAGLEVRLTETGPESLAAGLERVEAIFEAQVKRGLTDRAGAAERMARVTGTVGLGALADCDLVIEAVFEDLAVKRRVFEELVRLCGPEAILATNTSYLDPERIVEGLPHPHRFIALHFFSPAQVMKLLEIVPLAATAPRTLATGVALAARLGKIPVQAGNGEGFIGNRILKRYRAEAEALLLAGATPTEIDEAMRAFGLGMGPFEMQDMAGLDIAFRAREAARALGQDLPEGPGDRLVRAGRLGRKSGGGWYDYAPGSRLPQPSPEAAALIAPLVTPGPRPSGTEIADRLIAAMAEEGQRICDEGLAQSPSDIDLVEVHGYGFPRHKGGPMFHAARKTRSRTGGA</sequence>
<keyword evidence="7" id="KW-0520">NAD</keyword>
<dbReference type="SUPFAM" id="SSF48179">
    <property type="entry name" value="6-phosphogluconate dehydrogenase C-terminal domain-like"/>
    <property type="match status" value="2"/>
</dbReference>
<dbReference type="PANTHER" id="PTHR23309">
    <property type="entry name" value="3-HYDROXYACYL-COA DEHYROGENASE"/>
    <property type="match status" value="1"/>
</dbReference>
<dbReference type="GO" id="GO:0070403">
    <property type="term" value="F:NAD+ binding"/>
    <property type="evidence" value="ECO:0007669"/>
    <property type="project" value="InterPro"/>
</dbReference>
<comment type="catalytic activity">
    <reaction evidence="13">
        <text>a (3S)-3-hydroxyacyl-CoA + NAD(+) = a 3-oxoacyl-CoA + NADH + H(+)</text>
        <dbReference type="Rhea" id="RHEA:22432"/>
        <dbReference type="ChEBI" id="CHEBI:15378"/>
        <dbReference type="ChEBI" id="CHEBI:57318"/>
        <dbReference type="ChEBI" id="CHEBI:57540"/>
        <dbReference type="ChEBI" id="CHEBI:57945"/>
        <dbReference type="ChEBI" id="CHEBI:90726"/>
        <dbReference type="EC" id="1.1.1.35"/>
    </reaction>
</comment>
<evidence type="ECO:0000256" key="7">
    <source>
        <dbReference type="ARBA" id="ARBA00023027"/>
    </source>
</evidence>
<dbReference type="InterPro" id="IPR006108">
    <property type="entry name" value="3HC_DH_C"/>
</dbReference>
<dbReference type="OrthoDB" id="9771883at2"/>
<name>Q3IWE8_CERS4</name>
<evidence type="ECO:0000256" key="9">
    <source>
        <dbReference type="ARBA" id="ARBA00023140"/>
    </source>
</evidence>
<keyword evidence="5" id="KW-0442">Lipid degradation</keyword>
<dbReference type="AlphaFoldDB" id="Q3IWE8"/>
<dbReference type="PATRIC" id="fig|272943.9.peg.3976"/>
<comment type="subcellular location">
    <subcellularLocation>
        <location evidence="1">Peroxisome</location>
    </subcellularLocation>
</comment>
<dbReference type="PANTHER" id="PTHR23309:SF51">
    <property type="entry name" value="3-HYDROXYACYL-COA DEHYDROGENASE-RELATED"/>
    <property type="match status" value="1"/>
</dbReference>
<feature type="domain" description="3-hydroxyacyl-CoA dehydrogenase NAD binding" evidence="16">
    <location>
        <begin position="293"/>
        <end position="468"/>
    </location>
</feature>
<dbReference type="InterPro" id="IPR029045">
    <property type="entry name" value="ClpP/crotonase-like_dom_sf"/>
</dbReference>
<dbReference type="GO" id="GO:0004300">
    <property type="term" value="F:enoyl-CoA hydratase activity"/>
    <property type="evidence" value="ECO:0007669"/>
    <property type="project" value="UniProtKB-EC"/>
</dbReference>
<dbReference type="SUPFAM" id="SSF51735">
    <property type="entry name" value="NAD(P)-binding Rossmann-fold domains"/>
    <property type="match status" value="1"/>
</dbReference>
<dbReference type="Pfam" id="PF00725">
    <property type="entry name" value="3HCDH"/>
    <property type="match status" value="1"/>
</dbReference>
<organism evidence="17 18">
    <name type="scientific">Cereibacter sphaeroides (strain ATCC 17023 / DSM 158 / JCM 6121 / CCUG 31486 / LMG 2827 / NBRC 12203 / NCIMB 8253 / ATH 2.4.1.)</name>
    <name type="common">Rhodobacter sphaeroides</name>
    <dbReference type="NCBI Taxonomy" id="272943"/>
    <lineage>
        <taxon>Bacteria</taxon>
        <taxon>Pseudomonadati</taxon>
        <taxon>Pseudomonadota</taxon>
        <taxon>Alphaproteobacteria</taxon>
        <taxon>Rhodobacterales</taxon>
        <taxon>Paracoccaceae</taxon>
        <taxon>Cereibacter</taxon>
    </lineage>
</organism>
<evidence type="ECO:0000256" key="12">
    <source>
        <dbReference type="ARBA" id="ARBA00023268"/>
    </source>
</evidence>
<dbReference type="EC" id="1.1.1.35" evidence="17"/>
<evidence type="ECO:0000313" key="17">
    <source>
        <dbReference type="EMBL" id="ABA81136.1"/>
    </source>
</evidence>
<evidence type="ECO:0000313" key="18">
    <source>
        <dbReference type="Proteomes" id="UP000002703"/>
    </source>
</evidence>
<evidence type="ECO:0000256" key="6">
    <source>
        <dbReference type="ARBA" id="ARBA00023002"/>
    </source>
</evidence>
<comment type="similarity">
    <text evidence="3">In the N-terminal section; belongs to the enoyl-CoA hydratase/isomerase family.</text>
</comment>
<dbReference type="Pfam" id="PF00378">
    <property type="entry name" value="ECH_1"/>
    <property type="match status" value="1"/>
</dbReference>
<evidence type="ECO:0000256" key="3">
    <source>
        <dbReference type="ARBA" id="ARBA00008750"/>
    </source>
</evidence>
<dbReference type="Pfam" id="PF02737">
    <property type="entry name" value="3HCDH_N"/>
    <property type="match status" value="1"/>
</dbReference>
<dbReference type="Gene3D" id="1.10.1040.50">
    <property type="match status" value="1"/>
</dbReference>
<evidence type="ECO:0000259" key="15">
    <source>
        <dbReference type="Pfam" id="PF00725"/>
    </source>
</evidence>
<dbReference type="GO" id="GO:0006635">
    <property type="term" value="P:fatty acid beta-oxidation"/>
    <property type="evidence" value="ECO:0007669"/>
    <property type="project" value="UniProtKB-UniPathway"/>
</dbReference>
<dbReference type="RefSeq" id="WP_011339391.1">
    <property type="nucleotide sequence ID" value="NC_007494.2"/>
</dbReference>
<dbReference type="FunFam" id="3.40.50.720:FF:000009">
    <property type="entry name" value="Fatty oxidation complex, alpha subunit"/>
    <property type="match status" value="1"/>
</dbReference>
<dbReference type="EMBL" id="CP000144">
    <property type="protein sequence ID" value="ABA81136.1"/>
    <property type="molecule type" value="Genomic_DNA"/>
</dbReference>
<keyword evidence="12" id="KW-0511">Multifunctional enzyme</keyword>
<dbReference type="eggNOG" id="COG1250">
    <property type="taxonomic scope" value="Bacteria"/>
</dbReference>
<gene>
    <name evidence="17" type="ORF">RSP_3535</name>
</gene>
<dbReference type="EnsemblBacteria" id="ABA81136">
    <property type="protein sequence ID" value="ABA81136"/>
    <property type="gene ID" value="RSP_3535"/>
</dbReference>
<dbReference type="PROSITE" id="PS00166">
    <property type="entry name" value="ENOYL_COA_HYDRATASE"/>
    <property type="match status" value="1"/>
</dbReference>
<dbReference type="SUPFAM" id="SSF52096">
    <property type="entry name" value="ClpP/crotonase"/>
    <property type="match status" value="1"/>
</dbReference>
<evidence type="ECO:0000256" key="1">
    <source>
        <dbReference type="ARBA" id="ARBA00004275"/>
    </source>
</evidence>
<keyword evidence="6 17" id="KW-0560">Oxidoreductase</keyword>
<comment type="pathway">
    <text evidence="2">Lipid metabolism; fatty acid beta-oxidation.</text>
</comment>
<dbReference type="Gene3D" id="3.90.226.10">
    <property type="entry name" value="2-enoyl-CoA Hydratase, Chain A, domain 1"/>
    <property type="match status" value="1"/>
</dbReference>
<protein>
    <submittedName>
        <fullName evidence="17">3-hydroxyacyl-CoA dehydrogenase short chain enoyl-CoA hydratase</fullName>
        <ecNumber evidence="17">1.1.1.35</ecNumber>
        <ecNumber evidence="17">4.2.1.17</ecNumber>
    </submittedName>
</protein>
<dbReference type="InterPro" id="IPR008927">
    <property type="entry name" value="6-PGluconate_DH-like_C_sf"/>
</dbReference>
<keyword evidence="8" id="KW-0443">Lipid metabolism</keyword>
<dbReference type="GO" id="GO:0016853">
    <property type="term" value="F:isomerase activity"/>
    <property type="evidence" value="ECO:0007669"/>
    <property type="project" value="UniProtKB-KW"/>
</dbReference>
<dbReference type="Proteomes" id="UP000002703">
    <property type="component" value="Chromosome 2"/>
</dbReference>
<dbReference type="CDD" id="cd06558">
    <property type="entry name" value="crotonase-like"/>
    <property type="match status" value="1"/>
</dbReference>
<dbReference type="UniPathway" id="UPA00659"/>
<reference evidence="18" key="1">
    <citation type="submission" date="2005-09" db="EMBL/GenBank/DDBJ databases">
        <title>Complete sequence of chromosome 2 of Rhodobacter sphaeroides 2.4.1.</title>
        <authorList>
            <person name="Copeland A."/>
            <person name="Lucas S."/>
            <person name="Lapidus A."/>
            <person name="Barry K."/>
            <person name="Detter J.C."/>
            <person name="Glavina T."/>
            <person name="Hammon N."/>
            <person name="Israni S."/>
            <person name="Pitluck S."/>
            <person name="Richardson P."/>
            <person name="Mackenzie C."/>
            <person name="Choudhary M."/>
            <person name="Larimer F."/>
            <person name="Hauser L.J."/>
            <person name="Land M."/>
            <person name="Donohue T.J."/>
            <person name="Kaplan S."/>
        </authorList>
    </citation>
    <scope>NUCLEOTIDE SEQUENCE [LARGE SCALE GENOMIC DNA]</scope>
    <source>
        <strain evidence="18">ATCC 17023 / DSM 158 / JCM 6121 / CCUG 31486 / LMG 2827 / NBRC 12203 / NCIMB 8253 / ATH 2.4.1.</strain>
    </source>
</reference>
<dbReference type="STRING" id="272943.RSP_3535"/>
<proteinExistence type="inferred from homology"/>
<comment type="similarity">
    <text evidence="14">Belongs to the enoyl-CoA hydratase/isomerase family.</text>
</comment>
<evidence type="ECO:0000256" key="8">
    <source>
        <dbReference type="ARBA" id="ARBA00023098"/>
    </source>
</evidence>
<evidence type="ECO:0000256" key="11">
    <source>
        <dbReference type="ARBA" id="ARBA00023239"/>
    </source>
</evidence>
<dbReference type="GeneID" id="3721949"/>
<dbReference type="InterPro" id="IPR006176">
    <property type="entry name" value="3-OHacyl-CoA_DH_NAD-bd"/>
</dbReference>
<feature type="domain" description="3-hydroxyacyl-CoA dehydrogenase C-terminal" evidence="15">
    <location>
        <begin position="473"/>
        <end position="564"/>
    </location>
</feature>
<keyword evidence="10" id="KW-0413">Isomerase</keyword>
<dbReference type="PhylomeDB" id="Q3IWE8"/>
<evidence type="ECO:0000256" key="2">
    <source>
        <dbReference type="ARBA" id="ARBA00005005"/>
    </source>
</evidence>
<dbReference type="Gene3D" id="3.40.50.720">
    <property type="entry name" value="NAD(P)-binding Rossmann-like Domain"/>
    <property type="match status" value="1"/>
</dbReference>
<evidence type="ECO:0000256" key="14">
    <source>
        <dbReference type="RuleBase" id="RU003707"/>
    </source>
</evidence>
<evidence type="ECO:0000256" key="4">
    <source>
        <dbReference type="ARBA" id="ARBA00022832"/>
    </source>
</evidence>
<accession>Q3IWE8</accession>
<evidence type="ECO:0000256" key="5">
    <source>
        <dbReference type="ARBA" id="ARBA00022963"/>
    </source>
</evidence>
<keyword evidence="18" id="KW-1185">Reference proteome</keyword>
<dbReference type="InterPro" id="IPR036291">
    <property type="entry name" value="NAD(P)-bd_dom_sf"/>
</dbReference>
<dbReference type="EC" id="4.2.1.17" evidence="17"/>